<keyword evidence="5 8" id="KW-0687">Ribonucleoprotein</keyword>
<evidence type="ECO:0000256" key="2">
    <source>
        <dbReference type="ARBA" id="ARBA00022730"/>
    </source>
</evidence>
<dbReference type="SUPFAM" id="SSF54995">
    <property type="entry name" value="Ribosomal protein S6"/>
    <property type="match status" value="1"/>
</dbReference>
<comment type="function">
    <text evidence="6 8">Binds together with bS18 to 16S ribosomal RNA.</text>
</comment>
<dbReference type="GO" id="GO:0005737">
    <property type="term" value="C:cytoplasm"/>
    <property type="evidence" value="ECO:0007669"/>
    <property type="project" value="UniProtKB-ARBA"/>
</dbReference>
<dbReference type="GO" id="GO:1990904">
    <property type="term" value="C:ribonucleoprotein complex"/>
    <property type="evidence" value="ECO:0007669"/>
    <property type="project" value="UniProtKB-KW"/>
</dbReference>
<dbReference type="Gene3D" id="3.30.70.60">
    <property type="match status" value="1"/>
</dbReference>
<dbReference type="InterPro" id="IPR000529">
    <property type="entry name" value="Ribosomal_bS6"/>
</dbReference>
<dbReference type="GO" id="GO:0003735">
    <property type="term" value="F:structural constituent of ribosome"/>
    <property type="evidence" value="ECO:0007669"/>
    <property type="project" value="InterPro"/>
</dbReference>
<evidence type="ECO:0000256" key="7">
    <source>
        <dbReference type="ARBA" id="ARBA00035294"/>
    </source>
</evidence>
<protein>
    <recommendedName>
        <fullName evidence="7 8">Small ribosomal subunit protein bS6</fullName>
    </recommendedName>
</protein>
<name>A0A368BNC5_9GAMM</name>
<evidence type="ECO:0000256" key="4">
    <source>
        <dbReference type="ARBA" id="ARBA00022980"/>
    </source>
</evidence>
<sequence>MQNYELMLLMNPNISDEVDEILDNIKKTISDNKGDLEEVKLLGKRQLAYPINNMNYANYVHLNAKINAETLVVLEEMFKFEQNIFRHLTVKIGK</sequence>
<proteinExistence type="inferred from homology"/>
<dbReference type="GO" id="GO:0006412">
    <property type="term" value="P:translation"/>
    <property type="evidence" value="ECO:0007669"/>
    <property type="project" value="UniProtKB-UniRule"/>
</dbReference>
<evidence type="ECO:0000313" key="10">
    <source>
        <dbReference type="Proteomes" id="UP000252147"/>
    </source>
</evidence>
<dbReference type="InterPro" id="IPR020815">
    <property type="entry name" value="Ribosomal_bS6_CS"/>
</dbReference>
<dbReference type="HAMAP" id="MF_00360">
    <property type="entry name" value="Ribosomal_bS6"/>
    <property type="match status" value="1"/>
</dbReference>
<dbReference type="EMBL" id="QOPD01000002">
    <property type="protein sequence ID" value="RCL38751.1"/>
    <property type="molecule type" value="Genomic_DNA"/>
</dbReference>
<keyword evidence="4 8" id="KW-0689">Ribosomal protein</keyword>
<dbReference type="NCBIfam" id="TIGR00166">
    <property type="entry name" value="S6"/>
    <property type="match status" value="1"/>
</dbReference>
<comment type="similarity">
    <text evidence="1 8">Belongs to the bacterial ribosomal protein bS6 family.</text>
</comment>
<evidence type="ECO:0000256" key="1">
    <source>
        <dbReference type="ARBA" id="ARBA00009512"/>
    </source>
</evidence>
<gene>
    <name evidence="8 9" type="primary">rpsF</name>
    <name evidence="9" type="ORF">DBW97_01700</name>
</gene>
<evidence type="ECO:0000256" key="6">
    <source>
        <dbReference type="ARBA" id="ARBA00035104"/>
    </source>
</evidence>
<dbReference type="CDD" id="cd00473">
    <property type="entry name" value="bS6"/>
    <property type="match status" value="1"/>
</dbReference>
<keyword evidence="3 8" id="KW-0694">RNA-binding</keyword>
<evidence type="ECO:0000256" key="5">
    <source>
        <dbReference type="ARBA" id="ARBA00023274"/>
    </source>
</evidence>
<dbReference type="GO" id="GO:0070181">
    <property type="term" value="F:small ribosomal subunit rRNA binding"/>
    <property type="evidence" value="ECO:0007669"/>
    <property type="project" value="TreeGrafter"/>
</dbReference>
<organism evidence="9 10">
    <name type="scientific">SAR86 cluster bacterium</name>
    <dbReference type="NCBI Taxonomy" id="2030880"/>
    <lineage>
        <taxon>Bacteria</taxon>
        <taxon>Pseudomonadati</taxon>
        <taxon>Pseudomonadota</taxon>
        <taxon>Gammaproteobacteria</taxon>
        <taxon>SAR86 cluster</taxon>
    </lineage>
</organism>
<comment type="caution">
    <text evidence="9">The sequence shown here is derived from an EMBL/GenBank/DDBJ whole genome shotgun (WGS) entry which is preliminary data.</text>
</comment>
<keyword evidence="2 8" id="KW-0699">rRNA-binding</keyword>
<evidence type="ECO:0000256" key="8">
    <source>
        <dbReference type="HAMAP-Rule" id="MF_00360"/>
    </source>
</evidence>
<dbReference type="PANTHER" id="PTHR21011:SF1">
    <property type="entry name" value="SMALL RIBOSOMAL SUBUNIT PROTEIN BS6M"/>
    <property type="match status" value="1"/>
</dbReference>
<evidence type="ECO:0000256" key="3">
    <source>
        <dbReference type="ARBA" id="ARBA00022884"/>
    </source>
</evidence>
<reference evidence="9 10" key="1">
    <citation type="journal article" date="2018" name="Microbiome">
        <title>Fine metagenomic profile of the Mediterranean stratified and mixed water columns revealed by assembly and recruitment.</title>
        <authorList>
            <person name="Haro-Moreno J.M."/>
            <person name="Lopez-Perez M."/>
            <person name="De La Torre J.R."/>
            <person name="Picazo A."/>
            <person name="Camacho A."/>
            <person name="Rodriguez-Valera F."/>
        </authorList>
    </citation>
    <scope>NUCLEOTIDE SEQUENCE [LARGE SCALE GENOMIC DNA]</scope>
    <source>
        <strain evidence="9">MED-G83</strain>
    </source>
</reference>
<dbReference type="InterPro" id="IPR035980">
    <property type="entry name" value="Ribosomal_bS6_sf"/>
</dbReference>
<evidence type="ECO:0000313" key="9">
    <source>
        <dbReference type="EMBL" id="RCL38751.1"/>
    </source>
</evidence>
<dbReference type="InterPro" id="IPR014717">
    <property type="entry name" value="Transl_elong_EF1B/ribsomal_bS6"/>
</dbReference>
<dbReference type="GO" id="GO:0005840">
    <property type="term" value="C:ribosome"/>
    <property type="evidence" value="ECO:0007669"/>
    <property type="project" value="UniProtKB-KW"/>
</dbReference>
<dbReference type="InterPro" id="IPR020814">
    <property type="entry name" value="Ribosomal_S6_plastid/chlpt"/>
</dbReference>
<accession>A0A368BNC5</accession>
<dbReference type="PANTHER" id="PTHR21011">
    <property type="entry name" value="MITOCHONDRIAL 28S RIBOSOMAL PROTEIN S6"/>
    <property type="match status" value="1"/>
</dbReference>
<dbReference type="Proteomes" id="UP000252147">
    <property type="component" value="Unassembled WGS sequence"/>
</dbReference>
<dbReference type="AlphaFoldDB" id="A0A368BNC5"/>
<dbReference type="PROSITE" id="PS01048">
    <property type="entry name" value="RIBOSOMAL_S6"/>
    <property type="match status" value="1"/>
</dbReference>
<dbReference type="Pfam" id="PF01250">
    <property type="entry name" value="Ribosomal_S6"/>
    <property type="match status" value="1"/>
</dbReference>